<dbReference type="GO" id="GO:0006835">
    <property type="term" value="P:dicarboxylic acid transport"/>
    <property type="evidence" value="ECO:0007669"/>
    <property type="project" value="TreeGrafter"/>
</dbReference>
<evidence type="ECO:0000256" key="4">
    <source>
        <dbReference type="ARBA" id="ARBA00022692"/>
    </source>
</evidence>
<evidence type="ECO:0000256" key="5">
    <source>
        <dbReference type="ARBA" id="ARBA00022989"/>
    </source>
</evidence>
<evidence type="ECO:0000256" key="3">
    <source>
        <dbReference type="ARBA" id="ARBA00022475"/>
    </source>
</evidence>
<dbReference type="AlphaFoldDB" id="G4R937"/>
<evidence type="ECO:0000256" key="2">
    <source>
        <dbReference type="ARBA" id="ARBA00022448"/>
    </source>
</evidence>
<dbReference type="InterPro" id="IPR036458">
    <property type="entry name" value="Na:dicarbo_symporter_sf"/>
</dbReference>
<dbReference type="InterPro" id="IPR001991">
    <property type="entry name" value="Na-dicarboxylate_symporter"/>
</dbReference>
<dbReference type="Proteomes" id="UP000008850">
    <property type="component" value="Chromosome"/>
</dbReference>
<sequence>MSSSTSQSVGRGRKGPLYTNFGFQVLLALVVGLLLGLIARQMGPTDAGPNWLVQTLSTVGSSFVQLLRTIVPVLIFTAIVASIANLRELNNAARLVWQTLLWFAITALIAVLIGIALGLIIQPGLNTAVTDAAARAPSRSGSWLDFLTGLIPSNILGLQASTRVSDGGASTSLNFNVLQILVISIAVGVAALKVGDAAKPFLEFNRSFLKVIHKLLWWIIRLTPIATVGLLGNAVAVYGWDTLAQLGWYAAAIYIGLAIVLLIVYPTLLSVHGLNPIRYFQGAWPAIQFAFVSRSSVGTMPITERVTEKNLGVPREYASFAVPLGSTTKMDGCASIYPAISAIFVAQFFGIQLGLQEYLLIVFVAVIGSAATAGLTGATVMLTLTLSTLGLPLEGVGLLLAIDPILDMGRTAVNVAGQALVPTIVAKRQGILDQGVYDTVEHIEVLDTAPAPAAAQ</sequence>
<keyword evidence="6 7" id="KW-0472">Membrane</keyword>
<feature type="transmembrane region" description="Helical" evidence="7">
    <location>
        <begin position="361"/>
        <end position="384"/>
    </location>
</feature>
<feature type="transmembrane region" description="Helical" evidence="7">
    <location>
        <begin position="336"/>
        <end position="355"/>
    </location>
</feature>
<evidence type="ECO:0000256" key="6">
    <source>
        <dbReference type="ARBA" id="ARBA00023136"/>
    </source>
</evidence>
<dbReference type="EMBL" id="CP003075">
    <property type="protein sequence ID" value="AEQ52417.1"/>
    <property type="molecule type" value="Genomic_DNA"/>
</dbReference>
<feature type="transmembrane region" description="Helical" evidence="7">
    <location>
        <begin position="246"/>
        <end position="268"/>
    </location>
</feature>
<evidence type="ECO:0000313" key="9">
    <source>
        <dbReference type="Proteomes" id="UP000008850"/>
    </source>
</evidence>
<dbReference type="Gene3D" id="1.10.3860.10">
    <property type="entry name" value="Sodium:dicarboxylate symporter"/>
    <property type="match status" value="1"/>
</dbReference>
<dbReference type="PRINTS" id="PR00173">
    <property type="entry name" value="EDTRNSPORT"/>
</dbReference>
<evidence type="ECO:0000256" key="1">
    <source>
        <dbReference type="ARBA" id="ARBA00004651"/>
    </source>
</evidence>
<dbReference type="GO" id="GO:0015293">
    <property type="term" value="F:symporter activity"/>
    <property type="evidence" value="ECO:0007669"/>
    <property type="project" value="UniProtKB-KW"/>
</dbReference>
<feature type="transmembrane region" description="Helical" evidence="7">
    <location>
        <begin position="95"/>
        <end position="121"/>
    </location>
</feature>
<dbReference type="PANTHER" id="PTHR42865:SF7">
    <property type="entry name" value="PROTON_GLUTAMATE-ASPARTATE SYMPORTER"/>
    <property type="match status" value="1"/>
</dbReference>
<name>G4R937_PELHB</name>
<gene>
    <name evidence="8" type="ordered locus">KKY_2409</name>
</gene>
<dbReference type="SUPFAM" id="SSF118215">
    <property type="entry name" value="Proton glutamate symport protein"/>
    <property type="match status" value="1"/>
</dbReference>
<comment type="subcellular location">
    <subcellularLocation>
        <location evidence="1">Cell membrane</location>
        <topology evidence="1">Multi-pass membrane protein</topology>
    </subcellularLocation>
</comment>
<feature type="transmembrane region" description="Helical" evidence="7">
    <location>
        <begin position="21"/>
        <end position="43"/>
    </location>
</feature>
<dbReference type="PATRIC" id="fig|1082931.4.peg.2378"/>
<reference evidence="8 9" key="1">
    <citation type="journal article" date="2012" name="J. Bacteriol.">
        <title>Complete genome sequence of Pelagibacterium halotolerans B2T.</title>
        <authorList>
            <person name="Huo Y.Y."/>
            <person name="Cheng H."/>
            <person name="Han X.F."/>
            <person name="Jiang X.W."/>
            <person name="Sun C."/>
            <person name="Zhang X.Q."/>
            <person name="Zhu X.F."/>
            <person name="Liu Y.F."/>
            <person name="Li P.F."/>
            <person name="Ni P.X."/>
            <person name="Wu M."/>
        </authorList>
    </citation>
    <scope>NUCLEOTIDE SEQUENCE [LARGE SCALE GENOMIC DNA]</scope>
    <source>
        <strain evidence="9">DSM 22347 / JCM 15775 / CGMCC 1.7692 / B2</strain>
    </source>
</reference>
<keyword evidence="9" id="KW-1185">Reference proteome</keyword>
<proteinExistence type="predicted"/>
<feature type="transmembrane region" description="Helical" evidence="7">
    <location>
        <begin position="63"/>
        <end position="83"/>
    </location>
</feature>
<dbReference type="STRING" id="1082931.KKY_2409"/>
<dbReference type="RefSeq" id="WP_014131566.1">
    <property type="nucleotide sequence ID" value="NC_016078.1"/>
</dbReference>
<dbReference type="Pfam" id="PF00375">
    <property type="entry name" value="SDF"/>
    <property type="match status" value="1"/>
</dbReference>
<keyword evidence="3" id="KW-1003">Cell membrane</keyword>
<evidence type="ECO:0000313" key="8">
    <source>
        <dbReference type="EMBL" id="AEQ52417.1"/>
    </source>
</evidence>
<dbReference type="eggNOG" id="COG1301">
    <property type="taxonomic scope" value="Bacteria"/>
</dbReference>
<dbReference type="KEGG" id="phl:KKY_2409"/>
<protein>
    <submittedName>
        <fullName evidence="8">Proton/glutamate symport protein / Sodium/glutamate symport protein</fullName>
    </submittedName>
</protein>
<feature type="transmembrane region" description="Helical" evidence="7">
    <location>
        <begin position="173"/>
        <end position="194"/>
    </location>
</feature>
<dbReference type="PANTHER" id="PTHR42865">
    <property type="entry name" value="PROTON/GLUTAMATE-ASPARTATE SYMPORTER"/>
    <property type="match status" value="1"/>
</dbReference>
<feature type="transmembrane region" description="Helical" evidence="7">
    <location>
        <begin position="215"/>
        <end position="240"/>
    </location>
</feature>
<accession>G4R937</accession>
<dbReference type="HOGENOM" id="CLU_019375_7_1_5"/>
<organism evidence="8 9">
    <name type="scientific">Pelagibacterium halotolerans (strain DSM 22347 / JCM 15775 / CGMCC 1.7692 / B2)</name>
    <dbReference type="NCBI Taxonomy" id="1082931"/>
    <lineage>
        <taxon>Bacteria</taxon>
        <taxon>Pseudomonadati</taxon>
        <taxon>Pseudomonadota</taxon>
        <taxon>Alphaproteobacteria</taxon>
        <taxon>Hyphomicrobiales</taxon>
        <taxon>Devosiaceae</taxon>
        <taxon>Pelagibacterium</taxon>
    </lineage>
</organism>
<evidence type="ECO:0000256" key="7">
    <source>
        <dbReference type="SAM" id="Phobius"/>
    </source>
</evidence>
<keyword evidence="5 7" id="KW-1133">Transmembrane helix</keyword>
<dbReference type="GO" id="GO:0005886">
    <property type="term" value="C:plasma membrane"/>
    <property type="evidence" value="ECO:0007669"/>
    <property type="project" value="UniProtKB-SubCell"/>
</dbReference>
<keyword evidence="2" id="KW-0813">Transport</keyword>
<keyword evidence="4 7" id="KW-0812">Transmembrane</keyword>